<dbReference type="PANTHER" id="PTHR11403:SF10">
    <property type="entry name" value="CYTOCHROME C OXIDASE"/>
    <property type="match status" value="1"/>
</dbReference>
<dbReference type="InterPro" id="IPR035973">
    <property type="entry name" value="Cyt_c_oxidase_su3-like_sf"/>
</dbReference>
<evidence type="ECO:0000256" key="4">
    <source>
        <dbReference type="ARBA" id="ARBA00022989"/>
    </source>
</evidence>
<organism evidence="9 10">
    <name type="scientific">Phnomibacter ginsenosidimutans</name>
    <dbReference type="NCBI Taxonomy" id="2676868"/>
    <lineage>
        <taxon>Bacteria</taxon>
        <taxon>Pseudomonadati</taxon>
        <taxon>Bacteroidota</taxon>
        <taxon>Chitinophagia</taxon>
        <taxon>Chitinophagales</taxon>
        <taxon>Chitinophagaceae</taxon>
        <taxon>Phnomibacter</taxon>
    </lineage>
</organism>
<gene>
    <name evidence="9" type="ORF">GLV81_16045</name>
</gene>
<dbReference type="GO" id="GO:0004129">
    <property type="term" value="F:cytochrome-c oxidase activity"/>
    <property type="evidence" value="ECO:0007669"/>
    <property type="project" value="InterPro"/>
</dbReference>
<feature type="transmembrane region" description="Helical" evidence="7">
    <location>
        <begin position="99"/>
        <end position="123"/>
    </location>
</feature>
<protein>
    <submittedName>
        <fullName evidence="9">DUF3290 family protein</fullName>
    </submittedName>
</protein>
<comment type="similarity">
    <text evidence="2 6">Belongs to the cytochrome c oxidase subunit 3 family.</text>
</comment>
<evidence type="ECO:0000256" key="3">
    <source>
        <dbReference type="ARBA" id="ARBA00022692"/>
    </source>
</evidence>
<sequence>MMFAGFTSAYIVKRNQANWQGFDLPDIFAYSTVVILLSSVTMQLAVRNIRNRNMQAYRQLLLVTAILGIAFVAMQWTGFTQLHERGIKLIGAGSNVSGSFLAAIAGMHMLHVVGGVVALAWMLRNALFSKTRNYSAVPAEVAAQYWHFVDLLWIYLFLFLHFVS</sequence>
<evidence type="ECO:0000313" key="9">
    <source>
        <dbReference type="EMBL" id="QGW30096.1"/>
    </source>
</evidence>
<feature type="domain" description="Heme-copper oxidase subunit III family profile" evidence="8">
    <location>
        <begin position="1"/>
        <end position="164"/>
    </location>
</feature>
<dbReference type="Pfam" id="PF00510">
    <property type="entry name" value="COX3"/>
    <property type="match status" value="1"/>
</dbReference>
<dbReference type="PANTHER" id="PTHR11403">
    <property type="entry name" value="CYTOCHROME C OXIDASE SUBUNIT III"/>
    <property type="match status" value="1"/>
</dbReference>
<dbReference type="Gene3D" id="1.20.120.80">
    <property type="entry name" value="Cytochrome c oxidase, subunit III, four-helix bundle"/>
    <property type="match status" value="1"/>
</dbReference>
<keyword evidence="5 7" id="KW-0472">Membrane</keyword>
<keyword evidence="3 6" id="KW-0812">Transmembrane</keyword>
<accession>A0A6I6GB20</accession>
<dbReference type="PROSITE" id="PS50253">
    <property type="entry name" value="COX3"/>
    <property type="match status" value="1"/>
</dbReference>
<keyword evidence="4 7" id="KW-1133">Transmembrane helix</keyword>
<dbReference type="InterPro" id="IPR024791">
    <property type="entry name" value="Cyt_c/ubiquinol_Oxase_su3"/>
</dbReference>
<feature type="transmembrane region" description="Helical" evidence="7">
    <location>
        <begin position="27"/>
        <end position="48"/>
    </location>
</feature>
<feature type="transmembrane region" description="Helical" evidence="7">
    <location>
        <begin position="144"/>
        <end position="163"/>
    </location>
</feature>
<evidence type="ECO:0000256" key="1">
    <source>
        <dbReference type="ARBA" id="ARBA00004141"/>
    </source>
</evidence>
<evidence type="ECO:0000256" key="6">
    <source>
        <dbReference type="RuleBase" id="RU003376"/>
    </source>
</evidence>
<dbReference type="GO" id="GO:0005886">
    <property type="term" value="C:plasma membrane"/>
    <property type="evidence" value="ECO:0007669"/>
    <property type="project" value="UniProtKB-SubCell"/>
</dbReference>
<dbReference type="InterPro" id="IPR013833">
    <property type="entry name" value="Cyt_c_oxidase_su3_a-hlx"/>
</dbReference>
<evidence type="ECO:0000256" key="2">
    <source>
        <dbReference type="ARBA" id="ARBA00010581"/>
    </source>
</evidence>
<dbReference type="EMBL" id="CP046566">
    <property type="protein sequence ID" value="QGW30096.1"/>
    <property type="molecule type" value="Genomic_DNA"/>
</dbReference>
<comment type="subcellular location">
    <subcellularLocation>
        <location evidence="6">Cell membrane</location>
        <topology evidence="6">Multi-pass membrane protein</topology>
    </subcellularLocation>
    <subcellularLocation>
        <location evidence="1">Membrane</location>
        <topology evidence="1">Multi-pass membrane protein</topology>
    </subcellularLocation>
</comment>
<dbReference type="KEGG" id="fls:GLV81_16045"/>
<dbReference type="AlphaFoldDB" id="A0A6I6GB20"/>
<dbReference type="Proteomes" id="UP000426027">
    <property type="component" value="Chromosome"/>
</dbReference>
<dbReference type="SUPFAM" id="SSF81452">
    <property type="entry name" value="Cytochrome c oxidase subunit III-like"/>
    <property type="match status" value="1"/>
</dbReference>
<dbReference type="GO" id="GO:0019646">
    <property type="term" value="P:aerobic electron transport chain"/>
    <property type="evidence" value="ECO:0007669"/>
    <property type="project" value="InterPro"/>
</dbReference>
<name>A0A6I6GB20_9BACT</name>
<evidence type="ECO:0000259" key="8">
    <source>
        <dbReference type="PROSITE" id="PS50253"/>
    </source>
</evidence>
<evidence type="ECO:0000256" key="5">
    <source>
        <dbReference type="ARBA" id="ARBA00023136"/>
    </source>
</evidence>
<feature type="transmembrane region" description="Helical" evidence="7">
    <location>
        <begin position="60"/>
        <end position="79"/>
    </location>
</feature>
<proteinExistence type="inferred from homology"/>
<evidence type="ECO:0000313" key="10">
    <source>
        <dbReference type="Proteomes" id="UP000426027"/>
    </source>
</evidence>
<evidence type="ECO:0000256" key="7">
    <source>
        <dbReference type="SAM" id="Phobius"/>
    </source>
</evidence>
<keyword evidence="10" id="KW-1185">Reference proteome</keyword>
<dbReference type="InterPro" id="IPR000298">
    <property type="entry name" value="Cyt_c_oxidase-like_su3"/>
</dbReference>
<reference evidence="9 10" key="1">
    <citation type="submission" date="2019-11" db="EMBL/GenBank/DDBJ databases">
        <authorList>
            <person name="Im W.T."/>
        </authorList>
    </citation>
    <scope>NUCLEOTIDE SEQUENCE [LARGE SCALE GENOMIC DNA]</scope>
    <source>
        <strain evidence="9 10">SB-02</strain>
    </source>
</reference>